<protein>
    <submittedName>
        <fullName evidence="1">Uncharacterized protein</fullName>
    </submittedName>
</protein>
<keyword evidence="2" id="KW-1185">Reference proteome</keyword>
<name>A0A2P5C042_PARAD</name>
<accession>A0A2P5C042</accession>
<dbReference type="AlphaFoldDB" id="A0A2P5C042"/>
<comment type="caution">
    <text evidence="1">The sequence shown here is derived from an EMBL/GenBank/DDBJ whole genome shotgun (WGS) entry which is preliminary data.</text>
</comment>
<reference evidence="2" key="1">
    <citation type="submission" date="2016-06" db="EMBL/GenBank/DDBJ databases">
        <title>Parallel loss of symbiosis genes in relatives of nitrogen-fixing non-legume Parasponia.</title>
        <authorList>
            <person name="Van Velzen R."/>
            <person name="Holmer R."/>
            <person name="Bu F."/>
            <person name="Rutten L."/>
            <person name="Van Zeijl A."/>
            <person name="Liu W."/>
            <person name="Santuari L."/>
            <person name="Cao Q."/>
            <person name="Sharma T."/>
            <person name="Shen D."/>
            <person name="Roswanjaya Y."/>
            <person name="Wardhani T."/>
            <person name="Kalhor M.S."/>
            <person name="Jansen J."/>
            <person name="Van den Hoogen J."/>
            <person name="Gungor B."/>
            <person name="Hartog M."/>
            <person name="Hontelez J."/>
            <person name="Verver J."/>
            <person name="Yang W.-C."/>
            <person name="Schijlen E."/>
            <person name="Repin R."/>
            <person name="Schilthuizen M."/>
            <person name="Schranz E."/>
            <person name="Heidstra R."/>
            <person name="Miyata K."/>
            <person name="Fedorova E."/>
            <person name="Kohlen W."/>
            <person name="Bisseling T."/>
            <person name="Smit S."/>
            <person name="Geurts R."/>
        </authorList>
    </citation>
    <scope>NUCLEOTIDE SEQUENCE [LARGE SCALE GENOMIC DNA]</scope>
    <source>
        <strain evidence="2">cv. WU1-14</strain>
    </source>
</reference>
<dbReference type="OrthoDB" id="1740512at2759"/>
<proteinExistence type="predicted"/>
<evidence type="ECO:0000313" key="1">
    <source>
        <dbReference type="EMBL" id="PON54379.1"/>
    </source>
</evidence>
<sequence length="133" mass="15555">MAFQVIKIPTDIEKLERIEGTSFERLLLKIHYYLSINRVAYVLQVSYPNGNLVNGDENNVVENSNRQQSTTRAISIRSHIQSNQPMEYNQNQLKWLEDDYICRGMILNAMSDPIFDIFRHHLTTLELWNAVQA</sequence>
<gene>
    <name evidence="1" type="ORF">PanWU01x14_196080</name>
</gene>
<feature type="non-terminal residue" evidence="1">
    <location>
        <position position="133"/>
    </location>
</feature>
<organism evidence="1 2">
    <name type="scientific">Parasponia andersonii</name>
    <name type="common">Sponia andersonii</name>
    <dbReference type="NCBI Taxonomy" id="3476"/>
    <lineage>
        <taxon>Eukaryota</taxon>
        <taxon>Viridiplantae</taxon>
        <taxon>Streptophyta</taxon>
        <taxon>Embryophyta</taxon>
        <taxon>Tracheophyta</taxon>
        <taxon>Spermatophyta</taxon>
        <taxon>Magnoliopsida</taxon>
        <taxon>eudicotyledons</taxon>
        <taxon>Gunneridae</taxon>
        <taxon>Pentapetalae</taxon>
        <taxon>rosids</taxon>
        <taxon>fabids</taxon>
        <taxon>Rosales</taxon>
        <taxon>Cannabaceae</taxon>
        <taxon>Parasponia</taxon>
    </lineage>
</organism>
<dbReference type="EMBL" id="JXTB01000196">
    <property type="protein sequence ID" value="PON54379.1"/>
    <property type="molecule type" value="Genomic_DNA"/>
</dbReference>
<dbReference type="PANTHER" id="PTHR47592">
    <property type="entry name" value="PBF68 PROTEIN"/>
    <property type="match status" value="1"/>
</dbReference>
<dbReference type="PANTHER" id="PTHR47592:SF27">
    <property type="entry name" value="OS08G0421700 PROTEIN"/>
    <property type="match status" value="1"/>
</dbReference>
<dbReference type="Proteomes" id="UP000237105">
    <property type="component" value="Unassembled WGS sequence"/>
</dbReference>
<evidence type="ECO:0000313" key="2">
    <source>
        <dbReference type="Proteomes" id="UP000237105"/>
    </source>
</evidence>